<gene>
    <name evidence="7" type="ORF">SAMN05421846_10288</name>
</gene>
<keyword evidence="8" id="KW-1185">Reference proteome</keyword>
<dbReference type="PANTHER" id="PTHR30250:SF11">
    <property type="entry name" value="O-ANTIGEN TRANSPORTER-RELATED"/>
    <property type="match status" value="1"/>
</dbReference>
<feature type="transmembrane region" description="Helical" evidence="6">
    <location>
        <begin position="438"/>
        <end position="458"/>
    </location>
</feature>
<keyword evidence="4 6" id="KW-1133">Transmembrane helix</keyword>
<name>A0A1G8FCU8_9FLAO</name>
<evidence type="ECO:0000313" key="7">
    <source>
        <dbReference type="EMBL" id="SDH79799.1"/>
    </source>
</evidence>
<dbReference type="AlphaFoldDB" id="A0A1G8FCU8"/>
<dbReference type="RefSeq" id="WP_089854888.1">
    <property type="nucleotide sequence ID" value="NZ_FNDW01000002.1"/>
</dbReference>
<feature type="transmembrane region" description="Helical" evidence="6">
    <location>
        <begin position="355"/>
        <end position="377"/>
    </location>
</feature>
<dbReference type="EMBL" id="FNDW01000002">
    <property type="protein sequence ID" value="SDH79799.1"/>
    <property type="molecule type" value="Genomic_DNA"/>
</dbReference>
<proteinExistence type="predicted"/>
<feature type="transmembrane region" description="Helical" evidence="6">
    <location>
        <begin position="175"/>
        <end position="195"/>
    </location>
</feature>
<evidence type="ECO:0000256" key="1">
    <source>
        <dbReference type="ARBA" id="ARBA00004651"/>
    </source>
</evidence>
<feature type="transmembrane region" description="Helical" evidence="6">
    <location>
        <begin position="38"/>
        <end position="57"/>
    </location>
</feature>
<comment type="subcellular location">
    <subcellularLocation>
        <location evidence="1">Cell membrane</location>
        <topology evidence="1">Multi-pass membrane protein</topology>
    </subcellularLocation>
</comment>
<dbReference type="PANTHER" id="PTHR30250">
    <property type="entry name" value="PST FAMILY PREDICTED COLANIC ACID TRANSPORTER"/>
    <property type="match status" value="1"/>
</dbReference>
<feature type="transmembrane region" description="Helical" evidence="6">
    <location>
        <begin position="383"/>
        <end position="401"/>
    </location>
</feature>
<feature type="transmembrane region" description="Helical" evidence="6">
    <location>
        <begin position="77"/>
        <end position="104"/>
    </location>
</feature>
<keyword evidence="3 6" id="KW-0812">Transmembrane</keyword>
<keyword evidence="5 6" id="KW-0472">Membrane</keyword>
<reference evidence="8" key="1">
    <citation type="submission" date="2016-10" db="EMBL/GenBank/DDBJ databases">
        <authorList>
            <person name="Varghese N."/>
            <person name="Submissions S."/>
        </authorList>
    </citation>
    <scope>NUCLEOTIDE SEQUENCE [LARGE SCALE GENOMIC DNA]</scope>
    <source>
        <strain evidence="8">DSM 17071</strain>
    </source>
</reference>
<protein>
    <submittedName>
        <fullName evidence="7">Membrane protein involved in the export of O-antigen and teichoic acid</fullName>
    </submittedName>
</protein>
<dbReference type="OrthoDB" id="1495589at2"/>
<evidence type="ECO:0000256" key="5">
    <source>
        <dbReference type="ARBA" id="ARBA00023136"/>
    </source>
</evidence>
<dbReference type="Proteomes" id="UP000198869">
    <property type="component" value="Unassembled WGS sequence"/>
</dbReference>
<evidence type="ECO:0000256" key="4">
    <source>
        <dbReference type="ARBA" id="ARBA00022989"/>
    </source>
</evidence>
<accession>A0A1G8FCU8</accession>
<evidence type="ECO:0000313" key="8">
    <source>
        <dbReference type="Proteomes" id="UP000198869"/>
    </source>
</evidence>
<dbReference type="GO" id="GO:0005886">
    <property type="term" value="C:plasma membrane"/>
    <property type="evidence" value="ECO:0007669"/>
    <property type="project" value="UniProtKB-SubCell"/>
</dbReference>
<feature type="transmembrane region" description="Helical" evidence="6">
    <location>
        <begin position="326"/>
        <end position="343"/>
    </location>
</feature>
<organism evidence="7 8">
    <name type="scientific">Chryseobacterium taeanense</name>
    <dbReference type="NCBI Taxonomy" id="311334"/>
    <lineage>
        <taxon>Bacteria</taxon>
        <taxon>Pseudomonadati</taxon>
        <taxon>Bacteroidota</taxon>
        <taxon>Flavobacteriia</taxon>
        <taxon>Flavobacteriales</taxon>
        <taxon>Weeksellaceae</taxon>
        <taxon>Chryseobacterium group</taxon>
        <taxon>Chryseobacterium</taxon>
    </lineage>
</organism>
<feature type="transmembrane region" description="Helical" evidence="6">
    <location>
        <begin position="285"/>
        <end position="306"/>
    </location>
</feature>
<feature type="transmembrane region" description="Helical" evidence="6">
    <location>
        <begin position="257"/>
        <end position="273"/>
    </location>
</feature>
<dbReference type="InterPro" id="IPR002797">
    <property type="entry name" value="Polysacc_synth"/>
</dbReference>
<evidence type="ECO:0000256" key="6">
    <source>
        <dbReference type="SAM" id="Phobius"/>
    </source>
</evidence>
<keyword evidence="2" id="KW-1003">Cell membrane</keyword>
<evidence type="ECO:0000256" key="3">
    <source>
        <dbReference type="ARBA" id="ARBA00022692"/>
    </source>
</evidence>
<feature type="transmembrane region" description="Helical" evidence="6">
    <location>
        <begin position="116"/>
        <end position="140"/>
    </location>
</feature>
<feature type="transmembrane region" description="Helical" evidence="6">
    <location>
        <begin position="147"/>
        <end position="169"/>
    </location>
</feature>
<dbReference type="STRING" id="311334.SAMN05421846_10288"/>
<sequence>MNNFLKAFLSFGLATSIEKLLGFIILPIYTKYFSVTEYGIIDMIGTILQIGTIFGLLQLETSLQRYYYEYNNVKRKLLISTIYYWISLCSIVISLIIFLISPFLSQKLFGSTEYAILIKTIAIQLPLTNLSMLGLVLLRYEKENVKFLSIIITKVITTLLFVYIFVIYFKLGLKGVFIAQLIAIFCSTALVMFYVRKQFVYRLSNVMSRKNLHYALPQFPARVGSMVLGQANRFFMLGYLSLAAIGIYSVSMKLASAIQLVNTAFIMAWAPFMHAQFKNNKNKKVFAGVFPVVVGVTFLFVCLISLFSLELVKLLATKEFYSASKYVGGLSLFFSFYIIKETVDIGPKIKEKTKFLSLTFILSVIVNVISLFVLINLLELKGVVLAMIITNLFLVIVSWFISNKLYPIPFSVAKFVLMLVPTTFVVLLIMYYDIDLLIRILIAIGACVFFGIQLVFAYKNVKTITR</sequence>
<evidence type="ECO:0000256" key="2">
    <source>
        <dbReference type="ARBA" id="ARBA00022475"/>
    </source>
</evidence>
<feature type="transmembrane region" description="Helical" evidence="6">
    <location>
        <begin position="413"/>
        <end position="432"/>
    </location>
</feature>
<dbReference type="InterPro" id="IPR050833">
    <property type="entry name" value="Poly_Biosynth_Transport"/>
</dbReference>
<feature type="transmembrane region" description="Helical" evidence="6">
    <location>
        <begin position="234"/>
        <end position="251"/>
    </location>
</feature>
<dbReference type="Pfam" id="PF01943">
    <property type="entry name" value="Polysacc_synt"/>
    <property type="match status" value="1"/>
</dbReference>